<feature type="compositionally biased region" description="Basic and acidic residues" evidence="1">
    <location>
        <begin position="1"/>
        <end position="10"/>
    </location>
</feature>
<evidence type="ECO:0000313" key="2">
    <source>
        <dbReference type="EMBL" id="RRT52521.1"/>
    </source>
</evidence>
<sequence length="216" mass="24615">MACTHEEPKGKTIVPQGTRKPPHPEWRYESSCSELQWTAWGRLHRPTPVSSFRKIPNVGAASVPRHFGERKATVLSPSYHPHSCTHDTAHLDIVSSYRSCDAQLNAQKATRRRRPKQLGKIPASPWFVKWLWVVSRAPQHTHNPPHFPIRLLSKPQQQMIQTTPGRVSSAEVDNDLTEHKHHRYARDSTSQKIEAPKIRHRLCPCAASSSQVALKY</sequence>
<evidence type="ECO:0000313" key="3">
    <source>
        <dbReference type="Proteomes" id="UP000287651"/>
    </source>
</evidence>
<evidence type="ECO:0000256" key="1">
    <source>
        <dbReference type="SAM" id="MobiDB-lite"/>
    </source>
</evidence>
<dbReference type="EMBL" id="AMZH03011623">
    <property type="protein sequence ID" value="RRT52521.1"/>
    <property type="molecule type" value="Genomic_DNA"/>
</dbReference>
<dbReference type="Proteomes" id="UP000287651">
    <property type="component" value="Unassembled WGS sequence"/>
</dbReference>
<organism evidence="2 3">
    <name type="scientific">Ensete ventricosum</name>
    <name type="common">Abyssinian banana</name>
    <name type="synonym">Musa ensete</name>
    <dbReference type="NCBI Taxonomy" id="4639"/>
    <lineage>
        <taxon>Eukaryota</taxon>
        <taxon>Viridiplantae</taxon>
        <taxon>Streptophyta</taxon>
        <taxon>Embryophyta</taxon>
        <taxon>Tracheophyta</taxon>
        <taxon>Spermatophyta</taxon>
        <taxon>Magnoliopsida</taxon>
        <taxon>Liliopsida</taxon>
        <taxon>Zingiberales</taxon>
        <taxon>Musaceae</taxon>
        <taxon>Ensete</taxon>
    </lineage>
</organism>
<feature type="region of interest" description="Disordered" evidence="1">
    <location>
        <begin position="1"/>
        <end position="25"/>
    </location>
</feature>
<protein>
    <submittedName>
        <fullName evidence="2">Uncharacterized protein</fullName>
    </submittedName>
</protein>
<name>A0A426YLC6_ENSVE</name>
<accession>A0A426YLC6</accession>
<comment type="caution">
    <text evidence="2">The sequence shown here is derived from an EMBL/GenBank/DDBJ whole genome shotgun (WGS) entry which is preliminary data.</text>
</comment>
<gene>
    <name evidence="2" type="ORF">B296_00031103</name>
</gene>
<proteinExistence type="predicted"/>
<reference evidence="2 3" key="1">
    <citation type="journal article" date="2014" name="Agronomy (Basel)">
        <title>A Draft Genome Sequence for Ensete ventricosum, the Drought-Tolerant Tree Against Hunger.</title>
        <authorList>
            <person name="Harrison J."/>
            <person name="Moore K.A."/>
            <person name="Paszkiewicz K."/>
            <person name="Jones T."/>
            <person name="Grant M."/>
            <person name="Ambacheew D."/>
            <person name="Muzemil S."/>
            <person name="Studholme D.J."/>
        </authorList>
    </citation>
    <scope>NUCLEOTIDE SEQUENCE [LARGE SCALE GENOMIC DNA]</scope>
</reference>
<dbReference type="AlphaFoldDB" id="A0A426YLC6"/>